<name>A0A0M0J8C1_9EUKA</name>
<feature type="region of interest" description="Disordered" evidence="1">
    <location>
        <begin position="154"/>
        <end position="187"/>
    </location>
</feature>
<dbReference type="Proteomes" id="UP000037460">
    <property type="component" value="Unassembled WGS sequence"/>
</dbReference>
<feature type="compositionally biased region" description="Basic and acidic residues" evidence="1">
    <location>
        <begin position="272"/>
        <end position="281"/>
    </location>
</feature>
<feature type="compositionally biased region" description="Acidic residues" evidence="1">
    <location>
        <begin position="167"/>
        <end position="176"/>
    </location>
</feature>
<feature type="compositionally biased region" description="Basic residues" evidence="1">
    <location>
        <begin position="282"/>
        <end position="295"/>
    </location>
</feature>
<keyword evidence="4" id="KW-0648">Protein biosynthesis</keyword>
<dbReference type="InterPro" id="IPR017072">
    <property type="entry name" value="TF_Spt6"/>
</dbReference>
<dbReference type="InterPro" id="IPR023319">
    <property type="entry name" value="Tex-like_HTH_dom_sf"/>
</dbReference>
<feature type="region of interest" description="Disordered" evidence="1">
    <location>
        <begin position="1885"/>
        <end position="1918"/>
    </location>
</feature>
<feature type="compositionally biased region" description="Acidic residues" evidence="1">
    <location>
        <begin position="236"/>
        <end position="271"/>
    </location>
</feature>
<reference evidence="5" key="1">
    <citation type="journal article" date="2015" name="PLoS Genet.">
        <title>Genome Sequence and Transcriptome Analyses of Chrysochromulina tobin: Metabolic Tools for Enhanced Algal Fitness in the Prominent Order Prymnesiales (Haptophyceae).</title>
        <authorList>
            <person name="Hovde B.T."/>
            <person name="Deodato C.R."/>
            <person name="Hunsperger H.M."/>
            <person name="Ryken S.A."/>
            <person name="Yost W."/>
            <person name="Jha R.K."/>
            <person name="Patterson J."/>
            <person name="Monnat R.J. Jr."/>
            <person name="Barlow S.B."/>
            <person name="Starkenburg S.R."/>
            <person name="Cattolico R.A."/>
        </authorList>
    </citation>
    <scope>NUCLEOTIDE SEQUENCE</scope>
    <source>
        <strain evidence="5">CCMP291</strain>
    </source>
</reference>
<feature type="region of interest" description="Disordered" evidence="1">
    <location>
        <begin position="406"/>
        <end position="441"/>
    </location>
</feature>
<gene>
    <name evidence="4" type="ORF">Ctob_003345</name>
</gene>
<dbReference type="InterPro" id="IPR012340">
    <property type="entry name" value="NA-bd_OB-fold"/>
</dbReference>
<feature type="compositionally biased region" description="Low complexity" evidence="1">
    <location>
        <begin position="1885"/>
        <end position="1894"/>
    </location>
</feature>
<feature type="compositionally biased region" description="Acidic residues" evidence="1">
    <location>
        <begin position="422"/>
        <end position="441"/>
    </location>
</feature>
<dbReference type="PANTHER" id="PTHR10145">
    <property type="entry name" value="TRANSCRIPTION ELONGATION FACTOR SPT6"/>
    <property type="match status" value="1"/>
</dbReference>
<accession>A0A0M0J8C1</accession>
<dbReference type="Gene3D" id="1.10.10.2740">
    <property type="entry name" value="Spt6, Death-like domain"/>
    <property type="match status" value="1"/>
</dbReference>
<dbReference type="InterPro" id="IPR035019">
    <property type="entry name" value="Spt6_SH2_N"/>
</dbReference>
<dbReference type="InterPro" id="IPR035420">
    <property type="entry name" value="Spt6_SH2"/>
</dbReference>
<dbReference type="InterPro" id="IPR036860">
    <property type="entry name" value="SH2_dom_sf"/>
</dbReference>
<sequence length="1918" mass="212618">MSLPGPGEVATYKAGQEVELGLKGFFHQGVMRWLVDAEDVRSYVSCTTIEIIGTSPSVINGTSTGTDIVAQYKAQLGVDVFCGLCISNGCPSSCGGKYNGFYQGPKCTNAPVLKGCGATHETALPKYIDKKAKKRKAAVDDELDDDDLALLEENTGMDVARPARDAEIDDDDESDEKSDGFIEYAPGERPVRRKHALGVSEELANMREEAEDIFGTSTEIRELLAFTRGDASTAVDEGDDEEEADAQSEDESEDEEMDGFIDDDEDEDDEETRAKKEERRARRERKYARKGKKRLAAGTAEEVIDKLYSEEDRKAFFKTSEDAELRDKDLPERLQLAFRNRDAPHPRELEMEALFIFSRLFAQGVGKLPEDADGAPPVRTEEENELRTKRVLRAIETVLSKLREGEPLEGTKAKGKKKGGSADEEEGVVEDAEGEADEDEASKERRRFELAFIAYYRKEDWAAVLTPAQLHAIPELDREHYHLQSSKAALLRSATARFAHEPDLLKRLRALLRTADSLHEVLDLEAWLENEYDVKNSGAAAEDLEPRAAVGGARRPAKNRSLYAAACKGSASVLAEKFGLSVRALAENVVVHFGQQNLPADELLTPEEVAKDFIDMMAAQAASGSAPPLPAELQKPEGALAAAREVFAHGIASNIDLRHKARSHMGMAARLQVEATPKGADEVDPTHALYRVMNELHVRPKDTSAAARERRNSTTLYKLLPGAPYRVDWHNTGSRDEAVAKAELLMMAAKAQQLGLITMSVEVPQLDDYPDAPPDPFLVQLQNAFLTPVDETDPNPCADKWNAQRTLILRRATLGLLYPKLGKEALETALREAQLMVAAECAQRLHALAYGPPFRIAPAERKQQKPGKKKKPDWLPNVGDYYERKARVVGATLLPSDDMGRANKGARPGLKLVAIDENGTMLSHFQCTWLLTNIRTRGPTRDQQGSSIAQMTSCSQLDVERKMSELERLENWLVDAGCEAIALGAVDLVCRRLVEELNHVAFAIALRREGEKDGDEMARDYYRASRPHNDQPMEKYPNISREAFANKLPFKAMLVDEAIPARWAATVAAQSELPELDTALRTALSSARMLQDPFAELCHVTAPTALKLSNLPLHPMASQLPEDILERGLVNELVDCACRLGVHVDDVQRQAHRMHVLQFVPGLGPRKAGALLRDLQSRSANSLPIQSRQELLDEKLLGPVVWHNAAGFLIFDTARQIERWRPPGLEGCRIHPEEYEHAKRICFDGIYDENEEPEENPQTMNEAVDRAMGREAYRIDEQTGQESLCLDSLELDEFAQHLKESEGARTGVETLTDIRSELAHPFRDMRGAVEGRGPVDTKKLFELLTGETDETLRPELLTSATVTRYEAGRQFQEQHSSGKLHCQLQCGLSLMIDEDKISDQFTRVPTDAHSRPQLSIKEGQIISVKVLAVHRDTFQVDGACRGQDLSSALHQTLAEQERHAAEEKKRQERARTPQYVRRRIAHPLFKQGTHDQVAELLKVAPVGEVYFRPSSKGTAHLTASIKLSATGPLLHVDIAEEDKPSAAELGASLFLGRDESKKQPGERFDDLDEIIARYIEPLVENVRELEGHRKFVDEKGADVLERMLKAEKSGAPQTIPYRLSPNPKAADHYQLSYLPKQKVIREFVKAPPPKKLSKAERKALEEKRKREAAAAAAKRAPKIEPKLGKFVADKAQIDEKARIVALHKDCAERGKVPANMLPMLIKDLFKPIEKEFKKEFKKLSTLATEVFAEKGAKGLEAGDMTACARASTQYDAEELPEEPVGWAAARLVNLAEHRRVLGFLMVRVLPPDDAAPTEMLVQAAMVRTALGEALLPLKDNALLNEAPKARKGSAGVPIGRVIQFWFERVWPKHGMALTRALQNNSAMSAMSAMSAEEQAAAEEETGEAPADSVAASERPDSS</sequence>
<dbReference type="CDD" id="cd09918">
    <property type="entry name" value="SH2_Nterm_SPT6_like"/>
    <property type="match status" value="1"/>
</dbReference>
<dbReference type="InterPro" id="IPR042066">
    <property type="entry name" value="Spt6_death-like"/>
</dbReference>
<dbReference type="GO" id="GO:0031491">
    <property type="term" value="F:nucleosome binding"/>
    <property type="evidence" value="ECO:0007669"/>
    <property type="project" value="TreeGrafter"/>
</dbReference>
<dbReference type="Pfam" id="PF14635">
    <property type="entry name" value="HHH_7"/>
    <property type="match status" value="1"/>
</dbReference>
<dbReference type="Gene3D" id="1.10.150.850">
    <property type="entry name" value="Spt6, helix-hairpin-helix domain"/>
    <property type="match status" value="1"/>
</dbReference>
<organism evidence="4 5">
    <name type="scientific">Chrysochromulina tobinii</name>
    <dbReference type="NCBI Taxonomy" id="1460289"/>
    <lineage>
        <taxon>Eukaryota</taxon>
        <taxon>Haptista</taxon>
        <taxon>Haptophyta</taxon>
        <taxon>Prymnesiophyceae</taxon>
        <taxon>Prymnesiales</taxon>
        <taxon>Chrysochromulinaceae</taxon>
        <taxon>Chrysochromulina</taxon>
    </lineage>
</organism>
<dbReference type="Gene3D" id="2.40.50.140">
    <property type="entry name" value="Nucleic acid-binding proteins"/>
    <property type="match status" value="1"/>
</dbReference>
<dbReference type="GO" id="GO:0003746">
    <property type="term" value="F:translation elongation factor activity"/>
    <property type="evidence" value="ECO:0007669"/>
    <property type="project" value="UniProtKB-KW"/>
</dbReference>
<evidence type="ECO:0000259" key="3">
    <source>
        <dbReference type="Pfam" id="PF14635"/>
    </source>
</evidence>
<comment type="caution">
    <text evidence="4">The sequence shown here is derived from an EMBL/GenBank/DDBJ whole genome shotgun (WGS) entry which is preliminary data.</text>
</comment>
<dbReference type="InterPro" id="IPR032706">
    <property type="entry name" value="Spt6_HHH"/>
</dbReference>
<keyword evidence="5" id="KW-1185">Reference proteome</keyword>
<keyword evidence="4" id="KW-0251">Elongation factor</keyword>
<dbReference type="Gene3D" id="3.30.505.10">
    <property type="entry name" value="SH2 domain"/>
    <property type="match status" value="1"/>
</dbReference>
<dbReference type="InterPro" id="IPR012337">
    <property type="entry name" value="RNaseH-like_sf"/>
</dbReference>
<evidence type="ECO:0000259" key="2">
    <source>
        <dbReference type="Pfam" id="PF14633"/>
    </source>
</evidence>
<dbReference type="InterPro" id="IPR023323">
    <property type="entry name" value="Tex-like_dom_sf"/>
</dbReference>
<dbReference type="EMBL" id="JWZX01003268">
    <property type="protein sequence ID" value="KOO22587.1"/>
    <property type="molecule type" value="Genomic_DNA"/>
</dbReference>
<dbReference type="SUPFAM" id="SSF53098">
    <property type="entry name" value="Ribonuclease H-like"/>
    <property type="match status" value="1"/>
</dbReference>
<dbReference type="Gene3D" id="3.30.420.140">
    <property type="entry name" value="YqgF/RNase H-like domain"/>
    <property type="match status" value="1"/>
</dbReference>
<feature type="region of interest" description="Disordered" evidence="1">
    <location>
        <begin position="231"/>
        <end position="296"/>
    </location>
</feature>
<dbReference type="GO" id="GO:0008023">
    <property type="term" value="C:transcription elongation factor complex"/>
    <property type="evidence" value="ECO:0007669"/>
    <property type="project" value="TreeGrafter"/>
</dbReference>
<dbReference type="GO" id="GO:0140673">
    <property type="term" value="P:transcription elongation-coupled chromatin remodeling"/>
    <property type="evidence" value="ECO:0007669"/>
    <property type="project" value="InterPro"/>
</dbReference>
<dbReference type="Gene3D" id="1.10.10.650">
    <property type="entry name" value="RuvA domain 2-like"/>
    <property type="match status" value="1"/>
</dbReference>
<feature type="domain" description="Transcription elongation factor Spt6 helix-hairpin-helix motif" evidence="3">
    <location>
        <begin position="1109"/>
        <end position="1211"/>
    </location>
</feature>
<dbReference type="PANTHER" id="PTHR10145:SF6">
    <property type="entry name" value="TRANSCRIPTION ELONGATION FACTOR SPT6"/>
    <property type="match status" value="1"/>
</dbReference>
<dbReference type="GO" id="GO:0042393">
    <property type="term" value="F:histone binding"/>
    <property type="evidence" value="ECO:0007669"/>
    <property type="project" value="TreeGrafter"/>
</dbReference>
<dbReference type="SUPFAM" id="SSF158832">
    <property type="entry name" value="Tex N-terminal region-like"/>
    <property type="match status" value="1"/>
</dbReference>
<dbReference type="OrthoDB" id="5806593at2759"/>
<evidence type="ECO:0000313" key="4">
    <source>
        <dbReference type="EMBL" id="KOO22587.1"/>
    </source>
</evidence>
<proteinExistence type="predicted"/>
<evidence type="ECO:0000256" key="1">
    <source>
        <dbReference type="SAM" id="MobiDB-lite"/>
    </source>
</evidence>
<evidence type="ECO:0000313" key="5">
    <source>
        <dbReference type="Proteomes" id="UP000037460"/>
    </source>
</evidence>
<feature type="domain" description="Spt6 SH2" evidence="2">
    <location>
        <begin position="1456"/>
        <end position="1646"/>
    </location>
</feature>
<dbReference type="Pfam" id="PF14633">
    <property type="entry name" value="SH2_2"/>
    <property type="match status" value="1"/>
</dbReference>
<dbReference type="GO" id="GO:0034728">
    <property type="term" value="P:nucleosome organization"/>
    <property type="evidence" value="ECO:0007669"/>
    <property type="project" value="TreeGrafter"/>
</dbReference>
<dbReference type="Gene3D" id="1.10.3500.10">
    <property type="entry name" value="Tex N-terminal region-like"/>
    <property type="match status" value="1"/>
</dbReference>
<protein>
    <submittedName>
        <fullName evidence="4">Transcription elongation factor spt6</fullName>
    </submittedName>
</protein>
<dbReference type="InterPro" id="IPR037027">
    <property type="entry name" value="YqgF/RNaseH-like_dom_sf"/>
</dbReference>